<dbReference type="AlphaFoldDB" id="A0A170QDL0"/>
<evidence type="ECO:0000313" key="1">
    <source>
        <dbReference type="EMBL" id="CUV10527.1"/>
    </source>
</evidence>
<sequence length="45" mass="4965">MFSIQTITYGWVGILTGIPVTKLVRELYLVGYILDALPLKAVKGI</sequence>
<accession>A0A170QDL0</accession>
<protein>
    <submittedName>
        <fullName evidence="1">Uncharacterized protein</fullName>
    </submittedName>
</protein>
<dbReference type="EMBL" id="FAXC01000430">
    <property type="protein sequence ID" value="CUV10527.1"/>
    <property type="molecule type" value="Genomic_DNA"/>
</dbReference>
<proteinExistence type="predicted"/>
<organism evidence="1">
    <name type="scientific">hydrothermal vent metagenome</name>
    <dbReference type="NCBI Taxonomy" id="652676"/>
    <lineage>
        <taxon>unclassified sequences</taxon>
        <taxon>metagenomes</taxon>
        <taxon>ecological metagenomes</taxon>
    </lineage>
</organism>
<name>A0A170QDL0_9ZZZZ</name>
<reference evidence="1" key="1">
    <citation type="submission" date="2015-10" db="EMBL/GenBank/DDBJ databases">
        <authorList>
            <person name="Gilbert D.G."/>
        </authorList>
    </citation>
    <scope>NUCLEOTIDE SEQUENCE</scope>
</reference>
<gene>
    <name evidence="1" type="ORF">MGWOODY_Mmi1202</name>
</gene>